<name>A0A0V1BNV4_TRIBR</name>
<protein>
    <submittedName>
        <fullName evidence="2">Uncharacterized protein</fullName>
    </submittedName>
</protein>
<dbReference type="EMBL" id="JYDI01000975">
    <property type="protein sequence ID" value="KRY43677.1"/>
    <property type="molecule type" value="Genomic_DNA"/>
</dbReference>
<keyword evidence="4" id="KW-1185">Reference proteome</keyword>
<feature type="compositionally biased region" description="Basic residues" evidence="1">
    <location>
        <begin position="1"/>
        <end position="16"/>
    </location>
</feature>
<dbReference type="EMBL" id="JYDI01001164">
    <property type="protein sequence ID" value="KRY38949.1"/>
    <property type="molecule type" value="Genomic_DNA"/>
</dbReference>
<dbReference type="AlphaFoldDB" id="A0A0V1BNV4"/>
<accession>A0A0V1BNV4</accession>
<dbReference type="Proteomes" id="UP000054653">
    <property type="component" value="Unassembled WGS sequence"/>
</dbReference>
<evidence type="ECO:0000313" key="2">
    <source>
        <dbReference type="EMBL" id="KRY38949.1"/>
    </source>
</evidence>
<proteinExistence type="predicted"/>
<evidence type="ECO:0000256" key="1">
    <source>
        <dbReference type="SAM" id="MobiDB-lite"/>
    </source>
</evidence>
<reference evidence="2 4" key="1">
    <citation type="submission" date="2015-01" db="EMBL/GenBank/DDBJ databases">
        <title>Evolution of Trichinella species and genotypes.</title>
        <authorList>
            <person name="Korhonen P.K."/>
            <person name="Edoardo P."/>
            <person name="Giuseppe L.R."/>
            <person name="Gasser R.B."/>
        </authorList>
    </citation>
    <scope>NUCLEOTIDE SEQUENCE [LARGE SCALE GENOMIC DNA]</scope>
    <source>
        <strain evidence="2">ISS120</strain>
    </source>
</reference>
<comment type="caution">
    <text evidence="2">The sequence shown here is derived from an EMBL/GenBank/DDBJ whole genome shotgun (WGS) entry which is preliminary data.</text>
</comment>
<organism evidence="2 4">
    <name type="scientific">Trichinella britovi</name>
    <name type="common">Parasitic roundworm</name>
    <dbReference type="NCBI Taxonomy" id="45882"/>
    <lineage>
        <taxon>Eukaryota</taxon>
        <taxon>Metazoa</taxon>
        <taxon>Ecdysozoa</taxon>
        <taxon>Nematoda</taxon>
        <taxon>Enoplea</taxon>
        <taxon>Dorylaimia</taxon>
        <taxon>Trichinellida</taxon>
        <taxon>Trichinellidae</taxon>
        <taxon>Trichinella</taxon>
    </lineage>
</organism>
<evidence type="ECO:0000313" key="4">
    <source>
        <dbReference type="Proteomes" id="UP000054653"/>
    </source>
</evidence>
<gene>
    <name evidence="3" type="ORF">T03_11901</name>
    <name evidence="2" type="ORF">T03_7212</name>
</gene>
<evidence type="ECO:0000313" key="3">
    <source>
        <dbReference type="EMBL" id="KRY43677.1"/>
    </source>
</evidence>
<sequence>MTYKNGTHRKRVHNRTRQPPVEYEQSDVSTAN</sequence>
<feature type="region of interest" description="Disordered" evidence="1">
    <location>
        <begin position="1"/>
        <end position="32"/>
    </location>
</feature>